<organism evidence="2 3">
    <name type="scientific">Paenibacillus solanacearum</name>
    <dbReference type="NCBI Taxonomy" id="2048548"/>
    <lineage>
        <taxon>Bacteria</taxon>
        <taxon>Bacillati</taxon>
        <taxon>Bacillota</taxon>
        <taxon>Bacilli</taxon>
        <taxon>Bacillales</taxon>
        <taxon>Paenibacillaceae</taxon>
        <taxon>Paenibacillus</taxon>
    </lineage>
</organism>
<sequence length="97" mass="10950">MDPEQRTPREMTYKAGWKRSKIVSTPGKTEAASANAQPEAARAIPRPLRSVAMFNERVIWKHTPLPPVAAMKAVLILLPAAVFALFVWMVFWLSRFT</sequence>
<proteinExistence type="predicted"/>
<feature type="transmembrane region" description="Helical" evidence="1">
    <location>
        <begin position="73"/>
        <end position="93"/>
    </location>
</feature>
<keyword evidence="1" id="KW-1133">Transmembrane helix</keyword>
<keyword evidence="1" id="KW-0812">Transmembrane</keyword>
<accession>A0A916NPU8</accession>
<name>A0A916NPU8_9BACL</name>
<comment type="caution">
    <text evidence="2">The sequence shown here is derived from an EMBL/GenBank/DDBJ whole genome shotgun (WGS) entry which is preliminary data.</text>
</comment>
<protein>
    <submittedName>
        <fullName evidence="2">Uncharacterized protein</fullName>
    </submittedName>
</protein>
<evidence type="ECO:0000313" key="2">
    <source>
        <dbReference type="EMBL" id="CAG7624628.1"/>
    </source>
</evidence>
<dbReference type="AlphaFoldDB" id="A0A916NPU8"/>
<evidence type="ECO:0000256" key="1">
    <source>
        <dbReference type="SAM" id="Phobius"/>
    </source>
</evidence>
<gene>
    <name evidence="2" type="ORF">PAESOLCIP111_02643</name>
</gene>
<keyword evidence="3" id="KW-1185">Reference proteome</keyword>
<dbReference type="EMBL" id="CAJVAS010000010">
    <property type="protein sequence ID" value="CAG7624628.1"/>
    <property type="molecule type" value="Genomic_DNA"/>
</dbReference>
<dbReference type="Proteomes" id="UP000693672">
    <property type="component" value="Unassembled WGS sequence"/>
</dbReference>
<dbReference type="RefSeq" id="WP_218092426.1">
    <property type="nucleotide sequence ID" value="NZ_CAJVAS010000010.1"/>
</dbReference>
<evidence type="ECO:0000313" key="3">
    <source>
        <dbReference type="Proteomes" id="UP000693672"/>
    </source>
</evidence>
<reference evidence="2" key="1">
    <citation type="submission" date="2021-06" db="EMBL/GenBank/DDBJ databases">
        <authorList>
            <person name="Criscuolo A."/>
        </authorList>
    </citation>
    <scope>NUCLEOTIDE SEQUENCE</scope>
    <source>
        <strain evidence="2">CIP111600</strain>
    </source>
</reference>
<keyword evidence="1" id="KW-0472">Membrane</keyword>